<sequence>MAHVVAARAARRTARCGDHCDVQAAGAIEKDYFATTILQIKSTNRLNHLEPSALQPVPQHLKPPFKHSTKHPEIMYGICVRARWNCSPCCCGDDYYTIRLTTGTGAWRRNGVLRSYEEEEYYLCRRDPWRSPSLPPRRRVRFARF</sequence>
<dbReference type="OrthoDB" id="3438378at2759"/>
<dbReference type="GeneID" id="36283698"/>
<evidence type="ECO:0000313" key="1">
    <source>
        <dbReference type="EMBL" id="OAF63057.1"/>
    </source>
</evidence>
<dbReference type="RefSeq" id="XP_024328327.1">
    <property type="nucleotide sequence ID" value="XM_024464292.1"/>
</dbReference>
<dbReference type="Proteomes" id="UP000077154">
    <property type="component" value="Unassembled WGS sequence"/>
</dbReference>
<gene>
    <name evidence="1" type="ORF">VC83_00604</name>
</gene>
<accession>A0A177ALW5</accession>
<proteinExistence type="predicted"/>
<dbReference type="AlphaFoldDB" id="A0A177ALW5"/>
<name>A0A177ALW5_9PEZI</name>
<dbReference type="EMBL" id="KV441386">
    <property type="protein sequence ID" value="OAF63057.1"/>
    <property type="molecule type" value="Genomic_DNA"/>
</dbReference>
<protein>
    <submittedName>
        <fullName evidence="1">Uncharacterized protein</fullName>
    </submittedName>
</protein>
<reference evidence="1" key="1">
    <citation type="submission" date="2016-03" db="EMBL/GenBank/DDBJ databases">
        <title>Updated assembly of Pseudogymnoascus destructans, the fungus causing white-nose syndrome of bats.</title>
        <authorList>
            <person name="Palmer J.M."/>
            <person name="Drees K.P."/>
            <person name="Foster J.T."/>
            <person name="Lindner D.L."/>
        </authorList>
    </citation>
    <scope>NUCLEOTIDE SEQUENCE [LARGE SCALE GENOMIC DNA]</scope>
    <source>
        <strain evidence="1">20631-21</strain>
    </source>
</reference>
<organism evidence="1">
    <name type="scientific">Pseudogymnoascus destructans</name>
    <dbReference type="NCBI Taxonomy" id="655981"/>
    <lineage>
        <taxon>Eukaryota</taxon>
        <taxon>Fungi</taxon>
        <taxon>Dikarya</taxon>
        <taxon>Ascomycota</taxon>
        <taxon>Pezizomycotina</taxon>
        <taxon>Leotiomycetes</taxon>
        <taxon>Thelebolales</taxon>
        <taxon>Thelebolaceae</taxon>
        <taxon>Pseudogymnoascus</taxon>
    </lineage>
</organism>